<accession>A0A9Q3FJ01</accession>
<comment type="caution">
    <text evidence="2">The sequence shown here is derived from an EMBL/GenBank/DDBJ whole genome shotgun (WGS) entry which is preliminary data.</text>
</comment>
<evidence type="ECO:0000313" key="2">
    <source>
        <dbReference type="EMBL" id="MBW0539362.1"/>
    </source>
</evidence>
<evidence type="ECO:0000313" key="3">
    <source>
        <dbReference type="Proteomes" id="UP000765509"/>
    </source>
</evidence>
<sequence length="212" mass="23919">MPVQHSPPAKITRSHRHKAFLTPKERASLDCTPSVHQLSANLDRVTPMEGAETSRRGGTRSRSAEDEDHEGDKPEETEVEAPEASGGPNLAPSNQPLVSQSEPNFLKRMEQMTRFIGQLTKAVAPRDNSRAPEFKTPLMNSTDSFDGTKAHKLRGFIQYCQLILHNDPASFFSERKKFLYLTSFLTGRAGKWIEPYLSNIFNEYPSYLLNNR</sequence>
<dbReference type="EMBL" id="AVOT02043960">
    <property type="protein sequence ID" value="MBW0539362.1"/>
    <property type="molecule type" value="Genomic_DNA"/>
</dbReference>
<protein>
    <recommendedName>
        <fullName evidence="4">DUF4939 domain-containing protein</fullName>
    </recommendedName>
</protein>
<reference evidence="2" key="1">
    <citation type="submission" date="2021-03" db="EMBL/GenBank/DDBJ databases">
        <title>Draft genome sequence of rust myrtle Austropuccinia psidii MF-1, a brazilian biotype.</title>
        <authorList>
            <person name="Quecine M.C."/>
            <person name="Pachon D.M.R."/>
            <person name="Bonatelli M.L."/>
            <person name="Correr F.H."/>
            <person name="Franceschini L.M."/>
            <person name="Leite T.F."/>
            <person name="Margarido G.R.A."/>
            <person name="Almeida C.A."/>
            <person name="Ferrarezi J.A."/>
            <person name="Labate C.A."/>
        </authorList>
    </citation>
    <scope>NUCLEOTIDE SEQUENCE</scope>
    <source>
        <strain evidence="2">MF-1</strain>
    </source>
</reference>
<organism evidence="2 3">
    <name type="scientific">Austropuccinia psidii MF-1</name>
    <dbReference type="NCBI Taxonomy" id="1389203"/>
    <lineage>
        <taxon>Eukaryota</taxon>
        <taxon>Fungi</taxon>
        <taxon>Dikarya</taxon>
        <taxon>Basidiomycota</taxon>
        <taxon>Pucciniomycotina</taxon>
        <taxon>Pucciniomycetes</taxon>
        <taxon>Pucciniales</taxon>
        <taxon>Sphaerophragmiaceae</taxon>
        <taxon>Austropuccinia</taxon>
    </lineage>
</organism>
<proteinExistence type="predicted"/>
<dbReference type="Proteomes" id="UP000765509">
    <property type="component" value="Unassembled WGS sequence"/>
</dbReference>
<evidence type="ECO:0000256" key="1">
    <source>
        <dbReference type="SAM" id="MobiDB-lite"/>
    </source>
</evidence>
<gene>
    <name evidence="2" type="ORF">O181_079077</name>
</gene>
<evidence type="ECO:0008006" key="4">
    <source>
        <dbReference type="Google" id="ProtNLM"/>
    </source>
</evidence>
<feature type="region of interest" description="Disordered" evidence="1">
    <location>
        <begin position="1"/>
        <end position="99"/>
    </location>
</feature>
<name>A0A9Q3FJ01_9BASI</name>
<dbReference type="AlphaFoldDB" id="A0A9Q3FJ01"/>
<keyword evidence="3" id="KW-1185">Reference proteome</keyword>